<dbReference type="GO" id="GO:0005789">
    <property type="term" value="C:endoplasmic reticulum membrane"/>
    <property type="evidence" value="ECO:0007669"/>
    <property type="project" value="TreeGrafter"/>
</dbReference>
<name>A0AAD5AIS1_SILAS</name>
<dbReference type="NCBIfam" id="NF006134">
    <property type="entry name" value="PRK08279.1"/>
    <property type="match status" value="1"/>
</dbReference>
<dbReference type="Pfam" id="PF00501">
    <property type="entry name" value="AMP-binding"/>
    <property type="match status" value="1"/>
</dbReference>
<keyword evidence="9 18" id="KW-1133">Transmembrane helix</keyword>
<keyword evidence="5" id="KW-0436">Ligase</keyword>
<accession>A0AAD5AIS1</accession>
<keyword evidence="6 18" id="KW-0812">Transmembrane</keyword>
<evidence type="ECO:0000256" key="2">
    <source>
        <dbReference type="ARBA" id="ARBA00006432"/>
    </source>
</evidence>
<dbReference type="Gene3D" id="3.30.300.30">
    <property type="match status" value="1"/>
</dbReference>
<evidence type="ECO:0000313" key="22">
    <source>
        <dbReference type="Proteomes" id="UP001205998"/>
    </source>
</evidence>
<feature type="domain" description="AMP-binding enzyme C-terminal" evidence="20">
    <location>
        <begin position="553"/>
        <end position="626"/>
    </location>
</feature>
<comment type="similarity">
    <text evidence="2">Belongs to the ATP-dependent AMP-binding enzyme family.</text>
</comment>
<dbReference type="SUPFAM" id="SSF56801">
    <property type="entry name" value="Acetyl-CoA synthetase-like"/>
    <property type="match status" value="1"/>
</dbReference>
<evidence type="ECO:0000256" key="18">
    <source>
        <dbReference type="SAM" id="Phobius"/>
    </source>
</evidence>
<dbReference type="GO" id="GO:0004467">
    <property type="term" value="F:long-chain fatty acid-CoA ligase activity"/>
    <property type="evidence" value="ECO:0007669"/>
    <property type="project" value="UniProtKB-EC"/>
</dbReference>
<keyword evidence="3" id="KW-0813">Transport</keyword>
<evidence type="ECO:0000256" key="5">
    <source>
        <dbReference type="ARBA" id="ARBA00022598"/>
    </source>
</evidence>
<dbReference type="InterPro" id="IPR042099">
    <property type="entry name" value="ANL_N_sf"/>
</dbReference>
<dbReference type="InterPro" id="IPR045851">
    <property type="entry name" value="AMP-bd_C_sf"/>
</dbReference>
<protein>
    <recommendedName>
        <fullName evidence="14">long-chain-fatty-acid--CoA ligase</fullName>
        <ecNumber evidence="14">6.2.1.3</ecNumber>
    </recommendedName>
    <alternativeName>
        <fullName evidence="16">Long-chain-fatty-acid--CoA ligase</fullName>
    </alternativeName>
</protein>
<evidence type="ECO:0000256" key="7">
    <source>
        <dbReference type="ARBA" id="ARBA00022741"/>
    </source>
</evidence>
<dbReference type="GO" id="GO:0005324">
    <property type="term" value="F:long-chain fatty acid transmembrane transporter activity"/>
    <property type="evidence" value="ECO:0007669"/>
    <property type="project" value="TreeGrafter"/>
</dbReference>
<proteinExistence type="inferred from homology"/>
<keyword evidence="4" id="KW-1003">Cell membrane</keyword>
<dbReference type="FunFam" id="3.40.50.12780:FF:000005">
    <property type="entry name" value="Solute carrier family 27 member 6"/>
    <property type="match status" value="1"/>
</dbReference>
<dbReference type="InterPro" id="IPR000873">
    <property type="entry name" value="AMP-dep_synth/lig_dom"/>
</dbReference>
<dbReference type="PANTHER" id="PTHR43107">
    <property type="entry name" value="LONG-CHAIN FATTY ACID TRANSPORT PROTEIN"/>
    <property type="match status" value="1"/>
</dbReference>
<dbReference type="GO" id="GO:0044539">
    <property type="term" value="P:long-chain fatty acid import into cell"/>
    <property type="evidence" value="ECO:0007669"/>
    <property type="project" value="TreeGrafter"/>
</dbReference>
<sequence length="675" mass="75987">MDLSAFHNLVPHECCEKLPGCSISSPPPAHWILISISDLPEEIRSSVGESGSLLLTMALLYTALAALLLVLLLLHLRFPYFVHDVLFFLKGVRLAMRMRKFRSSTPCYTILDRFLDAVKNHPEKKFVVFEGRSYTYSEADRLSSKAARALLHHTELQQGDTVALFLGNEPNFIWVSLGLFKLGCTAALLNSNIRSRSLLHCFTCCGAKTLIAGADLKEAVEEVLPELKQQEVRVFLLGENCPNNEIVNLSEKIDAASDEQLPRSLRSKITMKTPAIYIYTSGTTGLPKAAVINHERVWLASYLQSMSGVCSDDVLYLYLPLYHSAGFLMGLSGAIERGITVVLRRKFSVSQFWNDCRKNNVTVIQYIGEIMRYLCNSPKTDSDRTHSVRLALGNGIRADTWTEFLQRFGDVRICECYGATEGNIGFVNYVGKIGAIGRENPIIKRLTRYALIKYNAETEELVQDSRGFCVEVSTGETGLLVAKISKASPFHGYANNKQQTDKKKLRNVFEQGDVYYNTGDLMKVDQEGFIYFQDRIGDTFRWKGENVATTELADILIMVDFIEEANVYGVKVPGQEGRIGMAAIKLKEGQGFDSSVAYRHVESYLPAYARPRFIRIQEMLDVTGTYKQVKVKMAEEGFNPKSIRDNLYFLDDMKKTYVPMTEDIFNSICNGQLRL</sequence>
<dbReference type="Proteomes" id="UP001205998">
    <property type="component" value="Unassembled WGS sequence"/>
</dbReference>
<dbReference type="Pfam" id="PF13193">
    <property type="entry name" value="AMP-binding_C"/>
    <property type="match status" value="1"/>
</dbReference>
<keyword evidence="8" id="KW-0276">Fatty acid metabolism</keyword>
<gene>
    <name evidence="21" type="ORF">C0J50_23840</name>
</gene>
<evidence type="ECO:0000313" key="21">
    <source>
        <dbReference type="EMBL" id="KAI5616595.1"/>
    </source>
</evidence>
<evidence type="ECO:0000256" key="14">
    <source>
        <dbReference type="ARBA" id="ARBA00026121"/>
    </source>
</evidence>
<dbReference type="GO" id="GO:0005886">
    <property type="term" value="C:plasma membrane"/>
    <property type="evidence" value="ECO:0007669"/>
    <property type="project" value="UniProtKB-SubCell"/>
</dbReference>
<evidence type="ECO:0000256" key="6">
    <source>
        <dbReference type="ARBA" id="ARBA00022692"/>
    </source>
</evidence>
<dbReference type="FunFam" id="3.30.300.30:FF:000002">
    <property type="entry name" value="Long-chain fatty acid transport protein 1"/>
    <property type="match status" value="1"/>
</dbReference>
<evidence type="ECO:0000259" key="19">
    <source>
        <dbReference type="Pfam" id="PF00501"/>
    </source>
</evidence>
<dbReference type="PANTHER" id="PTHR43107:SF4">
    <property type="entry name" value="LONG-CHAIN FATTY ACID TRANSPORT PROTEIN 2"/>
    <property type="match status" value="1"/>
</dbReference>
<comment type="subcellular location">
    <subcellularLocation>
        <location evidence="1">Cell membrane</location>
        <topology evidence="1">Multi-pass membrane protein</topology>
    </subcellularLocation>
</comment>
<comment type="catalytic activity">
    <reaction evidence="17">
        <text>tetracosanoate + ATP + CoA = tetracosanoyl-CoA + AMP + diphosphate</text>
        <dbReference type="Rhea" id="RHEA:33639"/>
        <dbReference type="ChEBI" id="CHEBI:30616"/>
        <dbReference type="ChEBI" id="CHEBI:31014"/>
        <dbReference type="ChEBI" id="CHEBI:33019"/>
        <dbReference type="ChEBI" id="CHEBI:57287"/>
        <dbReference type="ChEBI" id="CHEBI:65052"/>
        <dbReference type="ChEBI" id="CHEBI:456215"/>
    </reaction>
    <physiologicalReaction direction="left-to-right" evidence="17">
        <dbReference type="Rhea" id="RHEA:33640"/>
    </physiologicalReaction>
</comment>
<keyword evidence="22" id="KW-1185">Reference proteome</keyword>
<dbReference type="Gene3D" id="3.40.50.12780">
    <property type="entry name" value="N-terminal domain of ligase-like"/>
    <property type="match status" value="1"/>
</dbReference>
<feature type="transmembrane region" description="Helical" evidence="18">
    <location>
        <begin position="53"/>
        <end position="74"/>
    </location>
</feature>
<evidence type="ECO:0000256" key="4">
    <source>
        <dbReference type="ARBA" id="ARBA00022475"/>
    </source>
</evidence>
<feature type="domain" description="AMP-dependent synthetase/ligase" evidence="19">
    <location>
        <begin position="116"/>
        <end position="432"/>
    </location>
</feature>
<evidence type="ECO:0000256" key="9">
    <source>
        <dbReference type="ARBA" id="ARBA00022989"/>
    </source>
</evidence>
<evidence type="ECO:0000256" key="10">
    <source>
        <dbReference type="ARBA" id="ARBA00023055"/>
    </source>
</evidence>
<dbReference type="EMBL" id="MU551720">
    <property type="protein sequence ID" value="KAI5616595.1"/>
    <property type="molecule type" value="Genomic_DNA"/>
</dbReference>
<comment type="caution">
    <text evidence="21">The sequence shown here is derived from an EMBL/GenBank/DDBJ whole genome shotgun (WGS) entry which is preliminary data.</text>
</comment>
<evidence type="ECO:0000256" key="15">
    <source>
        <dbReference type="ARBA" id="ARBA00036527"/>
    </source>
</evidence>
<dbReference type="InterPro" id="IPR020845">
    <property type="entry name" value="AMP-binding_CS"/>
</dbReference>
<evidence type="ECO:0000256" key="12">
    <source>
        <dbReference type="ARBA" id="ARBA00023136"/>
    </source>
</evidence>
<keyword evidence="7" id="KW-0547">Nucleotide-binding</keyword>
<evidence type="ECO:0000256" key="17">
    <source>
        <dbReference type="ARBA" id="ARBA00048666"/>
    </source>
</evidence>
<dbReference type="InterPro" id="IPR025110">
    <property type="entry name" value="AMP-bd_C"/>
</dbReference>
<evidence type="ECO:0000256" key="16">
    <source>
        <dbReference type="ARBA" id="ARBA00041297"/>
    </source>
</evidence>
<evidence type="ECO:0000256" key="8">
    <source>
        <dbReference type="ARBA" id="ARBA00022832"/>
    </source>
</evidence>
<evidence type="ECO:0000259" key="20">
    <source>
        <dbReference type="Pfam" id="PF13193"/>
    </source>
</evidence>
<comment type="catalytic activity">
    <reaction evidence="13">
        <text>a long-chain fatty acid + ATP + CoA = a long-chain fatty acyl-CoA + AMP + diphosphate</text>
        <dbReference type="Rhea" id="RHEA:15421"/>
        <dbReference type="ChEBI" id="CHEBI:30616"/>
        <dbReference type="ChEBI" id="CHEBI:33019"/>
        <dbReference type="ChEBI" id="CHEBI:57287"/>
        <dbReference type="ChEBI" id="CHEBI:57560"/>
        <dbReference type="ChEBI" id="CHEBI:83139"/>
        <dbReference type="ChEBI" id="CHEBI:456215"/>
        <dbReference type="EC" id="6.2.1.3"/>
    </reaction>
    <physiologicalReaction direction="left-to-right" evidence="13">
        <dbReference type="Rhea" id="RHEA:15422"/>
    </physiologicalReaction>
</comment>
<reference evidence="21" key="1">
    <citation type="submission" date="2018-07" db="EMBL/GenBank/DDBJ databases">
        <title>Comparative genomics of catfishes provides insights into carnivory and benthic adaptation.</title>
        <authorList>
            <person name="Zhang Y."/>
            <person name="Wang D."/>
            <person name="Peng Z."/>
            <person name="Zheng S."/>
            <person name="Shao F."/>
            <person name="Tao W."/>
        </authorList>
    </citation>
    <scope>NUCLEOTIDE SEQUENCE</scope>
    <source>
        <strain evidence="21">Chongqing</strain>
    </source>
</reference>
<dbReference type="EC" id="6.2.1.3" evidence="14"/>
<dbReference type="PROSITE" id="PS00455">
    <property type="entry name" value="AMP_BINDING"/>
    <property type="match status" value="1"/>
</dbReference>
<evidence type="ECO:0000256" key="3">
    <source>
        <dbReference type="ARBA" id="ARBA00022448"/>
    </source>
</evidence>
<evidence type="ECO:0000256" key="11">
    <source>
        <dbReference type="ARBA" id="ARBA00023098"/>
    </source>
</evidence>
<keyword evidence="11" id="KW-0443">Lipid metabolism</keyword>
<evidence type="ECO:0000256" key="1">
    <source>
        <dbReference type="ARBA" id="ARBA00004651"/>
    </source>
</evidence>
<evidence type="ECO:0000256" key="13">
    <source>
        <dbReference type="ARBA" id="ARBA00024484"/>
    </source>
</evidence>
<dbReference type="AlphaFoldDB" id="A0AAD5AIS1"/>
<organism evidence="21 22">
    <name type="scientific">Silurus asotus</name>
    <name type="common">Amur catfish</name>
    <name type="synonym">Parasilurus asotus</name>
    <dbReference type="NCBI Taxonomy" id="30991"/>
    <lineage>
        <taxon>Eukaryota</taxon>
        <taxon>Metazoa</taxon>
        <taxon>Chordata</taxon>
        <taxon>Craniata</taxon>
        <taxon>Vertebrata</taxon>
        <taxon>Euteleostomi</taxon>
        <taxon>Actinopterygii</taxon>
        <taxon>Neopterygii</taxon>
        <taxon>Teleostei</taxon>
        <taxon>Ostariophysi</taxon>
        <taxon>Siluriformes</taxon>
        <taxon>Siluridae</taxon>
        <taxon>Silurus</taxon>
    </lineage>
</organism>
<keyword evidence="12 18" id="KW-0472">Membrane</keyword>
<comment type="catalytic activity">
    <reaction evidence="15">
        <text>a very long-chain fatty acid + ATP + CoA = a very long-chain fatty acyl-CoA + AMP + diphosphate</text>
        <dbReference type="Rhea" id="RHEA:54536"/>
        <dbReference type="ChEBI" id="CHEBI:30616"/>
        <dbReference type="ChEBI" id="CHEBI:33019"/>
        <dbReference type="ChEBI" id="CHEBI:57287"/>
        <dbReference type="ChEBI" id="CHEBI:58950"/>
        <dbReference type="ChEBI" id="CHEBI:138261"/>
        <dbReference type="ChEBI" id="CHEBI:456215"/>
    </reaction>
    <physiologicalReaction direction="left-to-right" evidence="15">
        <dbReference type="Rhea" id="RHEA:54537"/>
    </physiologicalReaction>
</comment>
<keyword evidence="10" id="KW-0445">Lipid transport</keyword>
<dbReference type="GO" id="GO:0000166">
    <property type="term" value="F:nucleotide binding"/>
    <property type="evidence" value="ECO:0007669"/>
    <property type="project" value="UniProtKB-KW"/>
</dbReference>